<protein>
    <submittedName>
        <fullName evidence="2">Secreted protein</fullName>
    </submittedName>
</protein>
<dbReference type="Proteomes" id="UP000095287">
    <property type="component" value="Unplaced"/>
</dbReference>
<name>A0A1I7YFE5_9BILA</name>
<organism evidence="1 2">
    <name type="scientific">Steinernema glaseri</name>
    <dbReference type="NCBI Taxonomy" id="37863"/>
    <lineage>
        <taxon>Eukaryota</taxon>
        <taxon>Metazoa</taxon>
        <taxon>Ecdysozoa</taxon>
        <taxon>Nematoda</taxon>
        <taxon>Chromadorea</taxon>
        <taxon>Rhabditida</taxon>
        <taxon>Tylenchina</taxon>
        <taxon>Panagrolaimomorpha</taxon>
        <taxon>Strongyloidoidea</taxon>
        <taxon>Steinernematidae</taxon>
        <taxon>Steinernema</taxon>
    </lineage>
</organism>
<dbReference type="WBParaSite" id="L893_g15751.t1">
    <property type="protein sequence ID" value="L893_g15751.t1"/>
    <property type="gene ID" value="L893_g15751"/>
</dbReference>
<evidence type="ECO:0000313" key="2">
    <source>
        <dbReference type="WBParaSite" id="L893_g15751.t1"/>
    </source>
</evidence>
<sequence length="136" mass="15746">MMTKRNSICKALIHIRSDHRRSSISVAFIAMSRANLYCKAPTPSFMLMYCDRMLPFFGPPNCTPLLLRRNRLRLVCMYFGEIAQTVTERRISKVWLFTPVVNRHLNESSAFGGRPPLNIANRNRRSSKQHFALACR</sequence>
<dbReference type="AlphaFoldDB" id="A0A1I7YFE5"/>
<accession>A0A1I7YFE5</accession>
<keyword evidence="1" id="KW-1185">Reference proteome</keyword>
<reference evidence="2" key="1">
    <citation type="submission" date="2016-11" db="UniProtKB">
        <authorList>
            <consortium name="WormBaseParasite"/>
        </authorList>
    </citation>
    <scope>IDENTIFICATION</scope>
</reference>
<proteinExistence type="predicted"/>
<evidence type="ECO:0000313" key="1">
    <source>
        <dbReference type="Proteomes" id="UP000095287"/>
    </source>
</evidence>